<accession>A0A2U3AMY6</accession>
<dbReference type="Proteomes" id="UP000245938">
    <property type="component" value="Unassembled WGS sequence"/>
</dbReference>
<dbReference type="InterPro" id="IPR012792">
    <property type="entry name" value="3-oxoacid_CoA-transf_A"/>
</dbReference>
<dbReference type="GO" id="GO:0008410">
    <property type="term" value="F:CoA-transferase activity"/>
    <property type="evidence" value="ECO:0007669"/>
    <property type="project" value="InterPro"/>
</dbReference>
<dbReference type="PANTHER" id="PTHR13707:SF57">
    <property type="entry name" value="SUCCINYL-COA:3-KETOACID COENZYME A TRANSFERASE SUBUNIT B-RELATED"/>
    <property type="match status" value="1"/>
</dbReference>
<name>A0A2U3AMY6_9BACL</name>
<keyword evidence="1" id="KW-0808">Transferase</keyword>
<dbReference type="SUPFAM" id="SSF100950">
    <property type="entry name" value="NagB/RpiA/CoA transferase-like"/>
    <property type="match status" value="1"/>
</dbReference>
<evidence type="ECO:0000313" key="1">
    <source>
        <dbReference type="EMBL" id="PWI25910.1"/>
    </source>
</evidence>
<proteinExistence type="predicted"/>
<dbReference type="InterPro" id="IPR037171">
    <property type="entry name" value="NagB/RpiA_transferase-like"/>
</dbReference>
<dbReference type="Pfam" id="PF01144">
    <property type="entry name" value="CoA_trans"/>
    <property type="match status" value="1"/>
</dbReference>
<dbReference type="EMBL" id="QFVR01000005">
    <property type="protein sequence ID" value="PWI25910.1"/>
    <property type="molecule type" value="Genomic_DNA"/>
</dbReference>
<sequence length="231" mass="24769">MVYLTIIRDVKDLEFLFKDSMKLLVGGFGLSGTPLTILDAVATFQAGNYIVVSNNLGDSGQGLHKVFTAGKIDKVIGSFFTINPEAIVAWSAGQLAIELLPQGTLAEAIRCGGAGIGGFYTPTAVGTRLAVGKEVREIDGERYLFEKAITGDIALIKAAKADKAGNLVYHTTARNFNPLMATAAKIVIAEVDTIVEIGELRAEEIITPHIFVDYIVQSTYKKEGGHYIDSN</sequence>
<gene>
    <name evidence="1" type="ORF">DEX24_05090</name>
</gene>
<dbReference type="InterPro" id="IPR004165">
    <property type="entry name" value="CoA_trans_fam_I"/>
</dbReference>
<evidence type="ECO:0000313" key="2">
    <source>
        <dbReference type="Proteomes" id="UP000245938"/>
    </source>
</evidence>
<organism evidence="1 2">
    <name type="scientific">Kurthia sibirica</name>
    <dbReference type="NCBI Taxonomy" id="202750"/>
    <lineage>
        <taxon>Bacteria</taxon>
        <taxon>Bacillati</taxon>
        <taxon>Bacillota</taxon>
        <taxon>Bacilli</taxon>
        <taxon>Bacillales</taxon>
        <taxon>Caryophanaceae</taxon>
        <taxon>Kurthia</taxon>
    </lineage>
</organism>
<dbReference type="OrthoDB" id="9777193at2"/>
<dbReference type="NCBIfam" id="TIGR02429">
    <property type="entry name" value="pcaI_scoA_fam"/>
    <property type="match status" value="1"/>
</dbReference>
<dbReference type="SMART" id="SM00882">
    <property type="entry name" value="CoA_trans"/>
    <property type="match status" value="1"/>
</dbReference>
<dbReference type="PANTHER" id="PTHR13707">
    <property type="entry name" value="KETOACID-COENZYME A TRANSFERASE"/>
    <property type="match status" value="1"/>
</dbReference>
<dbReference type="Gene3D" id="3.40.1080.10">
    <property type="entry name" value="Glutaconate Coenzyme A-transferase"/>
    <property type="match status" value="1"/>
</dbReference>
<comment type="caution">
    <text evidence="1">The sequence shown here is derived from an EMBL/GenBank/DDBJ whole genome shotgun (WGS) entry which is preliminary data.</text>
</comment>
<dbReference type="AlphaFoldDB" id="A0A2U3AMY6"/>
<keyword evidence="2" id="KW-1185">Reference proteome</keyword>
<reference evidence="1 2" key="1">
    <citation type="submission" date="2018-05" db="EMBL/GenBank/DDBJ databases">
        <title>Kurthia sibirica genome sequence.</title>
        <authorList>
            <person name="Maclea K.S."/>
            <person name="Goen A.E."/>
        </authorList>
    </citation>
    <scope>NUCLEOTIDE SEQUENCE [LARGE SCALE GENOMIC DNA]</scope>
    <source>
        <strain evidence="1 2">ATCC 49154</strain>
    </source>
</reference>
<protein>
    <submittedName>
        <fullName evidence="1">Succinyl-CoA--3-ketoacid-CoA transferase</fullName>
    </submittedName>
</protein>